<keyword evidence="1" id="KW-0808">Transferase</keyword>
<organism evidence="1 2">
    <name type="scientific">Comamonas koreensis</name>
    <dbReference type="NCBI Taxonomy" id="160825"/>
    <lineage>
        <taxon>Bacteria</taxon>
        <taxon>Pseudomonadati</taxon>
        <taxon>Pseudomonadota</taxon>
        <taxon>Betaproteobacteria</taxon>
        <taxon>Burkholderiales</taxon>
        <taxon>Comamonadaceae</taxon>
        <taxon>Comamonas</taxon>
    </lineage>
</organism>
<dbReference type="SUPFAM" id="SSF53335">
    <property type="entry name" value="S-adenosyl-L-methionine-dependent methyltransferases"/>
    <property type="match status" value="1"/>
</dbReference>
<comment type="caution">
    <text evidence="1">The sequence shown here is derived from an EMBL/GenBank/DDBJ whole genome shotgun (WGS) entry which is preliminary data.</text>
</comment>
<gene>
    <name evidence="1" type="ORF">LPW39_21050</name>
</gene>
<sequence>MGGVNMNVPVVGYETLSRLSVCKPVDRIEYITNSCIDKKVLDIGCYDETALIKRGTNFWLHGCIANVAKGVIGVDDSKKIPDGGIETGPNSRIFRGNGLKLDGFFDKNIEIIVAGEFIEHIESPLQFISQLKNIFPGRRMILSTPNGVCFANSVLGAISREAQHPDHIHVFTYKILNTLCLRSGLTDYKIIPYRFFATQMILESNGSKKIAAQLAQGVVRGVERFFPLLSFGYIIDARLI</sequence>
<protein>
    <submittedName>
        <fullName evidence="1">Class I SAM-dependent methyltransferase</fullName>
    </submittedName>
</protein>
<keyword evidence="1" id="KW-0489">Methyltransferase</keyword>
<dbReference type="AlphaFoldDB" id="A0AAW4Y1W1"/>
<dbReference type="Gene3D" id="3.40.50.150">
    <property type="entry name" value="Vaccinia Virus protein VP39"/>
    <property type="match status" value="1"/>
</dbReference>
<dbReference type="RefSeq" id="WP_230779808.1">
    <property type="nucleotide sequence ID" value="NZ_JAJNCT010000030.1"/>
</dbReference>
<dbReference type="EMBL" id="JAJNCT010000030">
    <property type="protein sequence ID" value="MCD2167612.1"/>
    <property type="molecule type" value="Genomic_DNA"/>
</dbReference>
<dbReference type="GO" id="GO:0008168">
    <property type="term" value="F:methyltransferase activity"/>
    <property type="evidence" value="ECO:0007669"/>
    <property type="project" value="UniProtKB-KW"/>
</dbReference>
<evidence type="ECO:0000313" key="1">
    <source>
        <dbReference type="EMBL" id="MCD2167612.1"/>
    </source>
</evidence>
<proteinExistence type="predicted"/>
<dbReference type="GO" id="GO:0032259">
    <property type="term" value="P:methylation"/>
    <property type="evidence" value="ECO:0007669"/>
    <property type="project" value="UniProtKB-KW"/>
</dbReference>
<reference evidence="1 2" key="1">
    <citation type="submission" date="2021-11" db="EMBL/GenBank/DDBJ databases">
        <title>Genome sequence.</title>
        <authorList>
            <person name="Sun Q."/>
        </authorList>
    </citation>
    <scope>NUCLEOTIDE SEQUENCE [LARGE SCALE GENOMIC DNA]</scope>
    <source>
        <strain evidence="1 2">KCTC 12005</strain>
    </source>
</reference>
<accession>A0AAW4Y1W1</accession>
<dbReference type="Pfam" id="PF13489">
    <property type="entry name" value="Methyltransf_23"/>
    <property type="match status" value="1"/>
</dbReference>
<dbReference type="Proteomes" id="UP001199260">
    <property type="component" value="Unassembled WGS sequence"/>
</dbReference>
<evidence type="ECO:0000313" key="2">
    <source>
        <dbReference type="Proteomes" id="UP001199260"/>
    </source>
</evidence>
<name>A0AAW4Y1W1_9BURK</name>
<keyword evidence="2" id="KW-1185">Reference proteome</keyword>
<dbReference type="InterPro" id="IPR029063">
    <property type="entry name" value="SAM-dependent_MTases_sf"/>
</dbReference>